<dbReference type="SUPFAM" id="SSF75615">
    <property type="entry name" value="Siroheme synthase middle domains-like"/>
    <property type="match status" value="1"/>
</dbReference>
<evidence type="ECO:0000256" key="14">
    <source>
        <dbReference type="ARBA" id="ARBA00023014"/>
    </source>
</evidence>
<evidence type="ECO:0000256" key="4">
    <source>
        <dbReference type="ARBA" id="ARBA00022448"/>
    </source>
</evidence>
<gene>
    <name evidence="21" type="ORF">SmJEL517_g03074</name>
</gene>
<dbReference type="PANTHER" id="PTHR19384:SF109">
    <property type="entry name" value="SULFITE REDUCTASE [NADPH] FLAVOPROTEIN COMPONENT"/>
    <property type="match status" value="1"/>
</dbReference>
<keyword evidence="11" id="KW-0249">Electron transport</keyword>
<dbReference type="InterPro" id="IPR002869">
    <property type="entry name" value="Pyrv_flavodox_OxRed_cen"/>
</dbReference>
<evidence type="ECO:0000256" key="12">
    <source>
        <dbReference type="ARBA" id="ARBA00023002"/>
    </source>
</evidence>
<dbReference type="Pfam" id="PF17147">
    <property type="entry name" value="PFOR_II"/>
    <property type="match status" value="1"/>
</dbReference>
<dbReference type="GO" id="GO:0010181">
    <property type="term" value="F:FMN binding"/>
    <property type="evidence" value="ECO:0007669"/>
    <property type="project" value="TreeGrafter"/>
</dbReference>
<protein>
    <recommendedName>
        <fullName evidence="20">FAD-binding FR-type domain-containing protein</fullName>
    </recommendedName>
</protein>
<evidence type="ECO:0000256" key="19">
    <source>
        <dbReference type="ARBA" id="ARBA00059320"/>
    </source>
</evidence>
<dbReference type="Gene3D" id="3.40.50.920">
    <property type="match status" value="1"/>
</dbReference>
<comment type="cofactor">
    <cofactor evidence="1">
        <name>FMN</name>
        <dbReference type="ChEBI" id="CHEBI:58210"/>
    </cofactor>
</comment>
<organism evidence="21 22">
    <name type="scientific">Synchytrium microbalum</name>
    <dbReference type="NCBI Taxonomy" id="1806994"/>
    <lineage>
        <taxon>Eukaryota</taxon>
        <taxon>Fungi</taxon>
        <taxon>Fungi incertae sedis</taxon>
        <taxon>Chytridiomycota</taxon>
        <taxon>Chytridiomycota incertae sedis</taxon>
        <taxon>Chytridiomycetes</taxon>
        <taxon>Synchytriales</taxon>
        <taxon>Synchytriaceae</taxon>
        <taxon>Synchytrium</taxon>
    </lineage>
</organism>
<dbReference type="FunFam" id="3.40.50.920:FF:000007">
    <property type="entry name" value="Pyruvate:ferredoxin (Flavodoxin) oxidoreductase"/>
    <property type="match status" value="1"/>
</dbReference>
<evidence type="ECO:0000256" key="18">
    <source>
        <dbReference type="ARBA" id="ARBA00052219"/>
    </source>
</evidence>
<keyword evidence="14" id="KW-0411">Iron-sulfur</keyword>
<evidence type="ECO:0000256" key="17">
    <source>
        <dbReference type="ARBA" id="ARBA00023444"/>
    </source>
</evidence>
<dbReference type="SUPFAM" id="SSF52922">
    <property type="entry name" value="TK C-terminal domain-like"/>
    <property type="match status" value="1"/>
</dbReference>
<dbReference type="Pfam" id="PF14824">
    <property type="entry name" value="Sirohm_synth_M"/>
    <property type="match status" value="1"/>
</dbReference>
<keyword evidence="5" id="KW-0004">4Fe-4S</keyword>
<evidence type="ECO:0000256" key="16">
    <source>
        <dbReference type="ARBA" id="ARBA00023244"/>
    </source>
</evidence>
<evidence type="ECO:0000256" key="6">
    <source>
        <dbReference type="ARBA" id="ARBA00022630"/>
    </source>
</evidence>
<dbReference type="CDD" id="cd07034">
    <property type="entry name" value="TPP_PYR_PFOR_IOR-alpha_like"/>
    <property type="match status" value="1"/>
</dbReference>
<dbReference type="PRINTS" id="PR00371">
    <property type="entry name" value="FPNCR"/>
</dbReference>
<dbReference type="Gene3D" id="3.40.50.970">
    <property type="match status" value="1"/>
</dbReference>
<reference evidence="21 22" key="1">
    <citation type="journal article" date="2019" name="Sci. Rep.">
        <title>Comparative genomics of chytrid fungi reveal insights into the obligate biotrophic and pathogenic lifestyle of Synchytrium endobioticum.</title>
        <authorList>
            <person name="van de Vossenberg B.T.L.H."/>
            <person name="Warris S."/>
            <person name="Nguyen H.D.T."/>
            <person name="van Gent-Pelzer M.P.E."/>
            <person name="Joly D.L."/>
            <person name="van de Geest H.C."/>
            <person name="Bonants P.J.M."/>
            <person name="Smith D.S."/>
            <person name="Levesque C.A."/>
            <person name="van der Lee T.A.J."/>
        </authorList>
    </citation>
    <scope>NUCLEOTIDE SEQUENCE [LARGE SCALE GENOMIC DNA]</scope>
    <source>
        <strain evidence="21 22">JEL517</strain>
    </source>
</reference>
<dbReference type="Gene3D" id="2.40.30.10">
    <property type="entry name" value="Translation factors"/>
    <property type="match status" value="1"/>
</dbReference>
<dbReference type="InterPro" id="IPR014776">
    <property type="entry name" value="4pyrrole_Mease_sub2"/>
</dbReference>
<dbReference type="RefSeq" id="XP_031024984.1">
    <property type="nucleotide sequence ID" value="XM_031169002.1"/>
</dbReference>
<evidence type="ECO:0000256" key="2">
    <source>
        <dbReference type="ARBA" id="ARBA00001974"/>
    </source>
</evidence>
<dbReference type="InterPro" id="IPR023173">
    <property type="entry name" value="NADPH_Cyt_P450_Rdtase_alpha"/>
</dbReference>
<dbReference type="Pfam" id="PF00667">
    <property type="entry name" value="FAD_binding_1"/>
    <property type="match status" value="1"/>
</dbReference>
<dbReference type="GO" id="GO:0019354">
    <property type="term" value="P:siroheme biosynthetic process"/>
    <property type="evidence" value="ECO:0007669"/>
    <property type="project" value="InterPro"/>
</dbReference>
<dbReference type="Gene3D" id="3.40.50.720">
    <property type="entry name" value="NAD(P)-binding Rossmann-like Domain"/>
    <property type="match status" value="1"/>
</dbReference>
<dbReference type="PANTHER" id="PTHR19384">
    <property type="entry name" value="NITRIC OXIDE SYNTHASE-RELATED"/>
    <property type="match status" value="1"/>
</dbReference>
<dbReference type="Pfam" id="PF00175">
    <property type="entry name" value="NAD_binding_1"/>
    <property type="match status" value="1"/>
</dbReference>
<comment type="pathway">
    <text evidence="3">Sulfur metabolism; hydrogen sulfide biosynthesis; hydrogen sulfide from sulfite (NADPH route): step 1/1.</text>
</comment>
<keyword evidence="6" id="KW-0285">Flavoprotein</keyword>
<dbReference type="Gene3D" id="3.30.160.110">
    <property type="entry name" value="Siroheme synthase, domain 2"/>
    <property type="match status" value="1"/>
</dbReference>
<evidence type="ECO:0000256" key="3">
    <source>
        <dbReference type="ARBA" id="ARBA00004774"/>
    </source>
</evidence>
<dbReference type="GO" id="GO:0008168">
    <property type="term" value="F:methyltransferase activity"/>
    <property type="evidence" value="ECO:0007669"/>
    <property type="project" value="InterPro"/>
</dbReference>
<dbReference type="InterPro" id="IPR017938">
    <property type="entry name" value="Riboflavin_synthase-like_b-brl"/>
</dbReference>
<dbReference type="CDD" id="cd06207">
    <property type="entry name" value="CyPoR_like"/>
    <property type="match status" value="1"/>
</dbReference>
<dbReference type="Gene3D" id="3.40.920.10">
    <property type="entry name" value="Pyruvate-ferredoxin oxidoreductase, PFOR, domain III"/>
    <property type="match status" value="1"/>
</dbReference>
<evidence type="ECO:0000259" key="20">
    <source>
        <dbReference type="PROSITE" id="PS51384"/>
    </source>
</evidence>
<dbReference type="PROSITE" id="PS51384">
    <property type="entry name" value="FAD_FR"/>
    <property type="match status" value="1"/>
</dbReference>
<dbReference type="GO" id="GO:0005829">
    <property type="term" value="C:cytosol"/>
    <property type="evidence" value="ECO:0007669"/>
    <property type="project" value="TreeGrafter"/>
</dbReference>
<dbReference type="InterPro" id="IPR001709">
    <property type="entry name" value="Flavoprot_Pyr_Nucl_cyt_Rdtase"/>
</dbReference>
<evidence type="ECO:0000256" key="1">
    <source>
        <dbReference type="ARBA" id="ARBA00001917"/>
    </source>
</evidence>
<accession>A0A507BZG3</accession>
<dbReference type="InterPro" id="IPR009014">
    <property type="entry name" value="Transketo_C/PFOR_II"/>
</dbReference>
<comment type="pathway">
    <text evidence="17">Porphyrin-containing compound metabolism.</text>
</comment>
<dbReference type="InterPro" id="IPR028162">
    <property type="entry name" value="Met8_C"/>
</dbReference>
<keyword evidence="8" id="KW-0479">Metal-binding</keyword>
<dbReference type="GO" id="GO:0016903">
    <property type="term" value="F:oxidoreductase activity, acting on the aldehyde or oxo group of donors"/>
    <property type="evidence" value="ECO:0007669"/>
    <property type="project" value="InterPro"/>
</dbReference>
<dbReference type="InterPro" id="IPR006367">
    <property type="entry name" value="Sirohaem_synthase_N"/>
</dbReference>
<dbReference type="Gene3D" id="1.20.990.10">
    <property type="entry name" value="NADPH-cytochrome p450 Reductase, Chain A, domain 3"/>
    <property type="match status" value="1"/>
</dbReference>
<dbReference type="Pfam" id="PF14823">
    <property type="entry name" value="Sirohm_synth_C"/>
    <property type="match status" value="1"/>
</dbReference>
<evidence type="ECO:0000256" key="7">
    <source>
        <dbReference type="ARBA" id="ARBA00022643"/>
    </source>
</evidence>
<comment type="function">
    <text evidence="19">This enzyme catalyzes the 6-electron reduction of sulfite to sulfide. This is one of several activities required for the biosynthesis of L-cysteine from sulfate.</text>
</comment>
<dbReference type="GO" id="GO:0004783">
    <property type="term" value="F:sulfite reductase (NADPH) activity"/>
    <property type="evidence" value="ECO:0007669"/>
    <property type="project" value="UniProtKB-EC"/>
</dbReference>
<dbReference type="InterPro" id="IPR028281">
    <property type="entry name" value="Sirohaem_synthase_central"/>
</dbReference>
<dbReference type="InterPro" id="IPR035996">
    <property type="entry name" value="4pyrrol_Methylase_sf"/>
</dbReference>
<dbReference type="InterPro" id="IPR029061">
    <property type="entry name" value="THDP-binding"/>
</dbReference>
<dbReference type="InterPro" id="IPR003097">
    <property type="entry name" value="CysJ-like_FAD-binding"/>
</dbReference>
<dbReference type="Pfam" id="PF01558">
    <property type="entry name" value="POR"/>
    <property type="match status" value="1"/>
</dbReference>
<comment type="catalytic activity">
    <reaction evidence="18">
        <text>hydrogen sulfide + 3 NADP(+) + 3 H2O = sulfite + 3 NADPH + 4 H(+)</text>
        <dbReference type="Rhea" id="RHEA:13801"/>
        <dbReference type="ChEBI" id="CHEBI:15377"/>
        <dbReference type="ChEBI" id="CHEBI:15378"/>
        <dbReference type="ChEBI" id="CHEBI:17359"/>
        <dbReference type="ChEBI" id="CHEBI:29919"/>
        <dbReference type="ChEBI" id="CHEBI:57783"/>
        <dbReference type="ChEBI" id="CHEBI:58349"/>
        <dbReference type="EC" id="1.8.1.2"/>
    </reaction>
</comment>
<keyword evidence="13" id="KW-0408">Iron</keyword>
<dbReference type="STRING" id="1806994.A0A507BZG3"/>
<evidence type="ECO:0000256" key="5">
    <source>
        <dbReference type="ARBA" id="ARBA00022485"/>
    </source>
</evidence>
<keyword evidence="7" id="KW-0288">FMN</keyword>
<dbReference type="NCBIfam" id="TIGR01470">
    <property type="entry name" value="cysG_Nterm"/>
    <property type="match status" value="1"/>
</dbReference>
<evidence type="ECO:0000313" key="22">
    <source>
        <dbReference type="Proteomes" id="UP000319731"/>
    </source>
</evidence>
<dbReference type="FunFam" id="1.20.990.10:FF:000010">
    <property type="entry name" value="Sulfite reductase [NADPH] flavoprotein component"/>
    <property type="match status" value="1"/>
</dbReference>
<dbReference type="Gene3D" id="3.40.50.80">
    <property type="entry name" value="Nucleotide-binding domain of ferredoxin-NADP reductase (FNR) module"/>
    <property type="match status" value="1"/>
</dbReference>
<dbReference type="SUPFAM" id="SSF53323">
    <property type="entry name" value="Pyruvate-ferredoxin oxidoreductase, PFOR, domain III"/>
    <property type="match status" value="1"/>
</dbReference>
<dbReference type="Pfam" id="PF01855">
    <property type="entry name" value="POR_N"/>
    <property type="match status" value="1"/>
</dbReference>
<keyword evidence="12" id="KW-0560">Oxidoreductase</keyword>
<dbReference type="GO" id="GO:0050660">
    <property type="term" value="F:flavin adenine dinucleotide binding"/>
    <property type="evidence" value="ECO:0007669"/>
    <property type="project" value="TreeGrafter"/>
</dbReference>
<dbReference type="GeneID" id="42004299"/>
<keyword evidence="15" id="KW-0520">NAD</keyword>
<dbReference type="SUPFAM" id="SSF63380">
    <property type="entry name" value="Riboflavin synthase domain-like"/>
    <property type="match status" value="1"/>
</dbReference>
<dbReference type="InterPro" id="IPR001433">
    <property type="entry name" value="OxRdtase_FAD/NAD-bd"/>
</dbReference>
<proteinExistence type="predicted"/>
<dbReference type="InterPro" id="IPR019752">
    <property type="entry name" value="Pyrv/ketoisovalerate_OxRed_cat"/>
</dbReference>
<dbReference type="InterPro" id="IPR039261">
    <property type="entry name" value="FNR_nucleotide-bd"/>
</dbReference>
<evidence type="ECO:0000256" key="8">
    <source>
        <dbReference type="ARBA" id="ARBA00022723"/>
    </source>
</evidence>
<name>A0A507BZG3_9FUNG</name>
<dbReference type="GO" id="GO:0046872">
    <property type="term" value="F:metal ion binding"/>
    <property type="evidence" value="ECO:0007669"/>
    <property type="project" value="UniProtKB-KW"/>
</dbReference>
<dbReference type="SUPFAM" id="SSF52343">
    <property type="entry name" value="Ferredoxin reductase-like, C-terminal NADP-linked domain"/>
    <property type="match status" value="1"/>
</dbReference>
<keyword evidence="9" id="KW-0274">FAD</keyword>
<dbReference type="Gene3D" id="3.40.1010.10">
    <property type="entry name" value="Cobalt-precorrin-4 Transmethylase, Domain 1"/>
    <property type="match status" value="1"/>
</dbReference>
<keyword evidence="22" id="KW-1185">Reference proteome</keyword>
<dbReference type="SUPFAM" id="SSF53790">
    <property type="entry name" value="Tetrapyrrole methylase"/>
    <property type="match status" value="1"/>
</dbReference>
<dbReference type="Gene3D" id="3.30.950.10">
    <property type="entry name" value="Methyltransferase, Cobalt-precorrin-4 Transmethylase, Domain 2"/>
    <property type="match status" value="1"/>
</dbReference>
<dbReference type="Proteomes" id="UP000319731">
    <property type="component" value="Unassembled WGS sequence"/>
</dbReference>
<dbReference type="Pfam" id="PF13241">
    <property type="entry name" value="NAD_binding_7"/>
    <property type="match status" value="1"/>
</dbReference>
<dbReference type="OrthoDB" id="1856718at2759"/>
<evidence type="ECO:0000313" key="21">
    <source>
        <dbReference type="EMBL" id="TPX34187.1"/>
    </source>
</evidence>
<dbReference type="InterPro" id="IPR017927">
    <property type="entry name" value="FAD-bd_FR_type"/>
</dbReference>
<evidence type="ECO:0000256" key="13">
    <source>
        <dbReference type="ARBA" id="ARBA00023004"/>
    </source>
</evidence>
<dbReference type="InterPro" id="IPR014777">
    <property type="entry name" value="4pyrrole_Mease_sub1"/>
</dbReference>
<keyword evidence="10" id="KW-0521">NADP</keyword>
<dbReference type="GO" id="GO:0051539">
    <property type="term" value="F:4 iron, 4 sulfur cluster binding"/>
    <property type="evidence" value="ECO:0007669"/>
    <property type="project" value="UniProtKB-KW"/>
</dbReference>
<evidence type="ECO:0000256" key="11">
    <source>
        <dbReference type="ARBA" id="ARBA00022982"/>
    </source>
</evidence>
<evidence type="ECO:0000256" key="9">
    <source>
        <dbReference type="ARBA" id="ARBA00022827"/>
    </source>
</evidence>
<keyword evidence="16" id="KW-0627">Porphyrin biosynthesis</keyword>
<keyword evidence="4" id="KW-0813">Transport</keyword>
<sequence>MATLARGGGSLMVSWALAGRNALVVGGTDDSRVLFCLEADAYVTVVANESELCQSLLTRIHRGEVIHIDRGFEPRDIDGKSIVFVTLQDSAAARNVAMAAKQRKVPVNLSTESDLSDFWLMSSFRDHELQVSVSTNGNGPSLANRIRKHISATLPQHAGRAVHNVGLLRQKLRAADDSDSKKRFAFVNRIADEWPMEALAGLTESDIEGLVEAFKRGAETVQSSSHTTGTIRIMSAGTGDVDTLTVAAHKALINADLVLADHDIPNSILSIITGQVQLLNESDIPLELTVHALPALKRGLQVVRLVAAENGHNIVHDLEFFSSHGYKAQNLVGVHPSVVPSTVAGIPLVYPGVSEQVLVTPATRRDGTFASVPAYNESRTVVVSGGKLSWDAITKLDYPATVPVAVIHVVDGAHQVLKTTLADSAILAKTDANLNIESIVIGRVVDLVNQKPVVKSRAAEHDHALTKKVQQSCGCGHEHEHEDEFHHVSMVNERQGALEVINGQSVAAEVAYKLSDMSFVYPVTPISSVADHVHHLVESSALNIKGSIPQVFDMSTRIGAGSAVHGAAAHGLAVSALLSSEALQLMVPAMHHMVAEHLPTVFHVSAQAVDTANTFKVSTSFSDVAAVTHTGFGMVSSASVQEAHDLGVITHIAAVVNKTPMLHFYDGARVATELSSAHVLSAQELALAVKHTAATSKSGHHDVPASVENIMTSLAPIFGHQYHVFEYVGHAKAESIVVAVGPAALIAETAVNALVLGGHRVGVVKVRVWRPWSDKLFAEAVPASVKRISVVDQSTVSTVCHGQLYLDVAGSLYSGNKIGSNPILLKARVETNDLHPSAIETLFKDLESSKPTFDYVIAQESLPQAESDEGYIPQQIHQAVFWDLAEAKTLPASATIVKTMHDSGFTTVQAFTAHDAVQVEPVHATHIRMGVDEVIGVHHAVRSADYVSVHTASIASSYNVAGSLKDGAIIVFNAPWSSEKDLDKELPNCVKASIGKRHAKVYAIDADKIAKSLTVFRPSDIPDFVGLILQTVYFQLVAAENAPIYLSILKHTVSATETNNNIIQTKLMAIQKAVAALTEIATPASWAKLPVDRELPVNVSGTIALEKQVLAEEDEESLIQTQVKSYHAAWAVMFAEAYGLKKDLRPDIEKSFVVRVDENRRITPDSYDRNVFHMEFDTTGTDLKYDIGEALGVHGHNDAEEVADFIKFYGLNPDDLIFIERKTEGKTELRTIDQVLTQLLDLFGKPGRKFYQSLATYATALKETEQLNILASSEGQEAFDHLTNVETVTYVDLLKRFPSAHPSITDLLTMIPYIKPRHYSIASSQHMHPNSVHLLVVLVDWKTPSGESRYGQCTRYLMNIKPNATMAVSIKPSVMKLPPAHTAPVIMAGLGTGMAPFRAFIEERAYLRSLGHSVGPMVLYFGSRSRGMEYLYGEELEAYAADGLVTLRCAFSRDQKHKIYIQHLIQEDSDLMCDLMVQKGGSFYLCGPTWPVPDVRDALVSAFSKTMPTEKAPEHLESLKEEERYILEVY</sequence>
<comment type="cofactor">
    <cofactor evidence="2">
        <name>FAD</name>
        <dbReference type="ChEBI" id="CHEBI:57692"/>
    </cofactor>
</comment>
<dbReference type="SUPFAM" id="SSF52518">
    <property type="entry name" value="Thiamin diphosphate-binding fold (THDP-binding)"/>
    <property type="match status" value="1"/>
</dbReference>
<dbReference type="EMBL" id="QEAO01000015">
    <property type="protein sequence ID" value="TPX34187.1"/>
    <property type="molecule type" value="Genomic_DNA"/>
</dbReference>
<dbReference type="InterPro" id="IPR002880">
    <property type="entry name" value="Pyrv_Fd/Flavodoxin_OxRdtase_N"/>
</dbReference>
<evidence type="ECO:0000256" key="15">
    <source>
        <dbReference type="ARBA" id="ARBA00023027"/>
    </source>
</evidence>
<evidence type="ECO:0000256" key="10">
    <source>
        <dbReference type="ARBA" id="ARBA00022857"/>
    </source>
</evidence>
<dbReference type="InterPro" id="IPR033412">
    <property type="entry name" value="PFOR_II"/>
</dbReference>
<feature type="domain" description="FAD-binding FR-type" evidence="20">
    <location>
        <begin position="1149"/>
        <end position="1379"/>
    </location>
</feature>
<comment type="caution">
    <text evidence="21">The sequence shown here is derived from an EMBL/GenBank/DDBJ whole genome shotgun (WGS) entry which is preliminary data.</text>
</comment>